<dbReference type="InterPro" id="IPR017850">
    <property type="entry name" value="Alkaline_phosphatase_core_sf"/>
</dbReference>
<keyword evidence="9 15" id="KW-0862">Zinc</keyword>
<evidence type="ECO:0000256" key="1">
    <source>
        <dbReference type="ARBA" id="ARBA00004609"/>
    </source>
</evidence>
<evidence type="ECO:0000256" key="9">
    <source>
        <dbReference type="ARBA" id="ARBA00022833"/>
    </source>
</evidence>
<feature type="binding site" evidence="15">
    <location>
        <position position="424"/>
    </location>
    <ligand>
        <name>Zn(2+)</name>
        <dbReference type="ChEBI" id="CHEBI:29105"/>
        <label>2</label>
    </ligand>
</feature>
<evidence type="ECO:0000256" key="6">
    <source>
        <dbReference type="ARBA" id="ARBA00022622"/>
    </source>
</evidence>
<protein>
    <recommendedName>
        <fullName evidence="4 17">Alkaline phosphatase</fullName>
        <ecNumber evidence="4 17">3.1.3.1</ecNumber>
    </recommendedName>
</protein>
<evidence type="ECO:0000256" key="7">
    <source>
        <dbReference type="ARBA" id="ARBA00022723"/>
    </source>
</evidence>
<keyword evidence="12" id="KW-0325">Glycoprotein</keyword>
<evidence type="ECO:0000256" key="8">
    <source>
        <dbReference type="ARBA" id="ARBA00022801"/>
    </source>
</evidence>
<organism evidence="19 20">
    <name type="scientific">Hemibagrus guttatus</name>
    <dbReference type="NCBI Taxonomy" id="175788"/>
    <lineage>
        <taxon>Eukaryota</taxon>
        <taxon>Metazoa</taxon>
        <taxon>Chordata</taxon>
        <taxon>Craniata</taxon>
        <taxon>Vertebrata</taxon>
        <taxon>Euteleostomi</taxon>
        <taxon>Actinopterygii</taxon>
        <taxon>Neopterygii</taxon>
        <taxon>Teleostei</taxon>
        <taxon>Ostariophysi</taxon>
        <taxon>Siluriformes</taxon>
        <taxon>Bagridae</taxon>
        <taxon>Hemibagrus</taxon>
    </lineage>
</organism>
<keyword evidence="20" id="KW-1185">Reference proteome</keyword>
<dbReference type="AlphaFoldDB" id="A0AAE0V364"/>
<comment type="similarity">
    <text evidence="2 16">Belongs to the alkaline phosphatase family.</text>
</comment>
<evidence type="ECO:0000256" key="16">
    <source>
        <dbReference type="RuleBase" id="RU003946"/>
    </source>
</evidence>
<dbReference type="SUPFAM" id="SSF53649">
    <property type="entry name" value="Alkaline phosphatase-like"/>
    <property type="match status" value="1"/>
</dbReference>
<dbReference type="PRINTS" id="PR00113">
    <property type="entry name" value="ALKPHPHTASE"/>
</dbReference>
<evidence type="ECO:0000256" key="12">
    <source>
        <dbReference type="ARBA" id="ARBA00023180"/>
    </source>
</evidence>
<evidence type="ECO:0000256" key="10">
    <source>
        <dbReference type="ARBA" id="ARBA00022842"/>
    </source>
</evidence>
<dbReference type="InterPro" id="IPR001952">
    <property type="entry name" value="Alkaline_phosphatase"/>
</dbReference>
<evidence type="ECO:0000256" key="18">
    <source>
        <dbReference type="SAM" id="MobiDB-lite"/>
    </source>
</evidence>
<evidence type="ECO:0000256" key="2">
    <source>
        <dbReference type="ARBA" id="ARBA00005984"/>
    </source>
</evidence>
<dbReference type="GO" id="GO:0005886">
    <property type="term" value="C:plasma membrane"/>
    <property type="evidence" value="ECO:0007669"/>
    <property type="project" value="UniProtKB-SubCell"/>
</dbReference>
<feature type="region of interest" description="Disordered" evidence="18">
    <location>
        <begin position="1"/>
        <end position="24"/>
    </location>
</feature>
<feature type="binding site" evidence="15">
    <location>
        <position position="498"/>
    </location>
    <ligand>
        <name>Zn(2+)</name>
        <dbReference type="ChEBI" id="CHEBI:29105"/>
        <label>2</label>
    </ligand>
</feature>
<reference evidence="19" key="1">
    <citation type="submission" date="2023-06" db="EMBL/GenBank/DDBJ databases">
        <title>Male Hemibagrus guttatus genome.</title>
        <authorList>
            <person name="Bian C."/>
        </authorList>
    </citation>
    <scope>NUCLEOTIDE SEQUENCE</scope>
    <source>
        <strain evidence="19">Male_cb2023</strain>
        <tissue evidence="19">Muscle</tissue>
    </source>
</reference>
<feature type="binding site" evidence="15">
    <location>
        <position position="205"/>
    </location>
    <ligand>
        <name>Mg(2+)</name>
        <dbReference type="ChEBI" id="CHEBI:18420"/>
    </ligand>
</feature>
<evidence type="ECO:0000256" key="3">
    <source>
        <dbReference type="ARBA" id="ARBA00011738"/>
    </source>
</evidence>
<keyword evidence="10 15" id="KW-0460">Magnesium</keyword>
<dbReference type="Proteomes" id="UP001274896">
    <property type="component" value="Unassembled WGS sequence"/>
</dbReference>
<dbReference type="SMART" id="SM00098">
    <property type="entry name" value="alkPPc"/>
    <property type="match status" value="1"/>
</dbReference>
<dbReference type="PROSITE" id="PS00123">
    <property type="entry name" value="ALKALINE_PHOSPHATASE"/>
    <property type="match status" value="1"/>
</dbReference>
<dbReference type="Gene3D" id="3.40.720.10">
    <property type="entry name" value="Alkaline Phosphatase, subunit A"/>
    <property type="match status" value="1"/>
</dbReference>
<feature type="active site" description="Phosphoserine intermediate" evidence="14">
    <location>
        <position position="144"/>
    </location>
</feature>
<feature type="binding site" evidence="15">
    <location>
        <position position="423"/>
    </location>
    <ligand>
        <name>Zn(2+)</name>
        <dbReference type="ChEBI" id="CHEBI:29105"/>
        <label>2</label>
    </ligand>
</feature>
<keyword evidence="11" id="KW-0472">Membrane</keyword>
<accession>A0AAE0V364</accession>
<dbReference type="InterPro" id="IPR018299">
    <property type="entry name" value="Alkaline_phosphatase_AS"/>
</dbReference>
<dbReference type="Pfam" id="PF00245">
    <property type="entry name" value="Alk_phosphatase"/>
    <property type="match status" value="1"/>
</dbReference>
<feature type="binding site" evidence="15">
    <location>
        <position position="94"/>
    </location>
    <ligand>
        <name>Mg(2+)</name>
        <dbReference type="ChEBI" id="CHEBI:18420"/>
    </ligand>
</feature>
<comment type="cofactor">
    <cofactor evidence="15">
        <name>Mg(2+)</name>
        <dbReference type="ChEBI" id="CHEBI:18420"/>
    </cofactor>
    <text evidence="15">Binds 1 Mg(2+) ion.</text>
</comment>
<sequence length="552" mass="60701">MLRQRRKCPDPYAEPADGKTQYRKSGTGRKYTISAAELDICRYLETSGFFFLVFEVDEENPEFWRSQAQATLNSALRRKLNTKVAKNIVLFLGDGMGITTITAARILKGQLEERPGEETVMTMDTFPYVGLAKVYTVDFQIPDSGATGTAYLCGVKTNLNIVGLSAAARNGVCRSQTGNEVTSILKWAKDAGKSVGIVTTTRVQHATPAASYAHSASRKWYSDADMPAAAKRDGCTDIASQLISNTDIDVIIGGGRKYMTPKDTVDPEYPTDLKSAGMREDKRNLINEWINVKEGKVAHYVWNKTEFDAVDPGDHRLPDGGFPSLEKKKTLSSLFEPGDLRFEVERDPLMDPSIIEMTEKAIRILQKNPRGFFLLVEGGRIDQGHHASRASMALHETVALDNAVARALELTNEEETLTVVTADHSHSLSFNGYPSRGNSILGKSPVYGTDMLPYTTLMYGNGPGHKIINNKRPDIRKVDTKSKDYVQLAAVPLDSETHGGEDVAVLARGPMAHLFQGINEQNYIAHAMAYAACVGTNQNHCYTAPSSALNMY</sequence>
<name>A0AAE0V364_9TELE</name>
<dbReference type="EC" id="3.1.3.1" evidence="4 17"/>
<dbReference type="PANTHER" id="PTHR11596">
    <property type="entry name" value="ALKALINE PHOSPHATASE"/>
    <property type="match status" value="1"/>
</dbReference>
<keyword evidence="7 15" id="KW-0479">Metal-binding</keyword>
<feature type="binding site" evidence="15">
    <location>
        <position position="207"/>
    </location>
    <ligand>
        <name>Mg(2+)</name>
        <dbReference type="ChEBI" id="CHEBI:18420"/>
    </ligand>
</feature>
<proteinExistence type="inferred from homology"/>
<evidence type="ECO:0000256" key="4">
    <source>
        <dbReference type="ARBA" id="ARBA00012647"/>
    </source>
</evidence>
<dbReference type="PANTHER" id="PTHR11596:SF76">
    <property type="entry name" value="ALKALINE PHOSPHATASE"/>
    <property type="match status" value="1"/>
</dbReference>
<dbReference type="FunFam" id="3.40.720.10:FF:000008">
    <property type="entry name" value="Alkaline phosphatase"/>
    <property type="match status" value="1"/>
</dbReference>
<dbReference type="CDD" id="cd16012">
    <property type="entry name" value="ALP"/>
    <property type="match status" value="1"/>
</dbReference>
<dbReference type="GO" id="GO:0004035">
    <property type="term" value="F:alkaline phosphatase activity"/>
    <property type="evidence" value="ECO:0007669"/>
    <property type="project" value="UniProtKB-EC"/>
</dbReference>
<feature type="binding site" evidence="15">
    <location>
        <position position="382"/>
    </location>
    <ligand>
        <name>Zn(2+)</name>
        <dbReference type="ChEBI" id="CHEBI:29105"/>
        <label>2</label>
    </ligand>
</feature>
<comment type="caution">
    <text evidence="19">The sequence shown here is derived from an EMBL/GenBank/DDBJ whole genome shotgun (WGS) entry which is preliminary data.</text>
</comment>
<feature type="binding site" evidence="15">
    <location>
        <position position="377"/>
    </location>
    <ligand>
        <name>Mg(2+)</name>
        <dbReference type="ChEBI" id="CHEBI:18420"/>
    </ligand>
</feature>
<gene>
    <name evidence="19" type="ORF">QTP70_025818</name>
</gene>
<keyword evidence="8 17" id="KW-0378">Hydrolase</keyword>
<comment type="subunit">
    <text evidence="3">Homodimer.</text>
</comment>
<feature type="binding site" evidence="15">
    <location>
        <position position="94"/>
    </location>
    <ligand>
        <name>Zn(2+)</name>
        <dbReference type="ChEBI" id="CHEBI:29105"/>
        <label>2</label>
    </ligand>
</feature>
<evidence type="ECO:0000256" key="15">
    <source>
        <dbReference type="PIRSR" id="PIRSR601952-2"/>
    </source>
</evidence>
<dbReference type="GO" id="GO:0098552">
    <property type="term" value="C:side of membrane"/>
    <property type="evidence" value="ECO:0007669"/>
    <property type="project" value="UniProtKB-KW"/>
</dbReference>
<evidence type="ECO:0000313" key="20">
    <source>
        <dbReference type="Proteomes" id="UP001274896"/>
    </source>
</evidence>
<evidence type="ECO:0000313" key="19">
    <source>
        <dbReference type="EMBL" id="KAK3531631.1"/>
    </source>
</evidence>
<comment type="catalytic activity">
    <reaction evidence="17">
        <text>a phosphate monoester + H2O = an alcohol + phosphate</text>
        <dbReference type="Rhea" id="RHEA:15017"/>
        <dbReference type="ChEBI" id="CHEBI:15377"/>
        <dbReference type="ChEBI" id="CHEBI:30879"/>
        <dbReference type="ChEBI" id="CHEBI:43474"/>
        <dbReference type="ChEBI" id="CHEBI:67140"/>
        <dbReference type="EC" id="3.1.3.1"/>
    </reaction>
</comment>
<keyword evidence="13" id="KW-0449">Lipoprotein</keyword>
<feature type="binding site" evidence="15">
    <location>
        <position position="386"/>
    </location>
    <ligand>
        <name>Zn(2+)</name>
        <dbReference type="ChEBI" id="CHEBI:29105"/>
        <label>2</label>
    </ligand>
</feature>
<evidence type="ECO:0000256" key="5">
    <source>
        <dbReference type="ARBA" id="ARBA00022475"/>
    </source>
</evidence>
<keyword evidence="5" id="KW-1003">Cell membrane</keyword>
<dbReference type="EMBL" id="JAUCMX010000011">
    <property type="protein sequence ID" value="KAK3531631.1"/>
    <property type="molecule type" value="Genomic_DNA"/>
</dbReference>
<evidence type="ECO:0000256" key="11">
    <source>
        <dbReference type="ARBA" id="ARBA00023136"/>
    </source>
</evidence>
<dbReference type="GO" id="GO:0046872">
    <property type="term" value="F:metal ion binding"/>
    <property type="evidence" value="ECO:0007669"/>
    <property type="project" value="UniProtKB-KW"/>
</dbReference>
<evidence type="ECO:0000256" key="17">
    <source>
        <dbReference type="RuleBase" id="RU003947"/>
    </source>
</evidence>
<evidence type="ECO:0000256" key="13">
    <source>
        <dbReference type="ARBA" id="ARBA00023288"/>
    </source>
</evidence>
<keyword evidence="6" id="KW-0336">GPI-anchor</keyword>
<comment type="cofactor">
    <cofactor evidence="15">
        <name>Zn(2+)</name>
        <dbReference type="ChEBI" id="CHEBI:29105"/>
    </cofactor>
    <text evidence="15">Binds 2 Zn(2+) ions.</text>
</comment>
<comment type="subcellular location">
    <subcellularLocation>
        <location evidence="1">Cell membrane</location>
        <topology evidence="1">Lipid-anchor</topology>
        <topology evidence="1">GPI-anchor</topology>
    </subcellularLocation>
</comment>
<evidence type="ECO:0000256" key="14">
    <source>
        <dbReference type="PIRSR" id="PIRSR601952-1"/>
    </source>
</evidence>